<dbReference type="GO" id="GO:0005730">
    <property type="term" value="C:nucleolus"/>
    <property type="evidence" value="ECO:0007669"/>
    <property type="project" value="TreeGrafter"/>
</dbReference>
<gene>
    <name evidence="2" type="ORF">SMN809_LOCUS28553</name>
</gene>
<dbReference type="GO" id="GO:0071044">
    <property type="term" value="P:histone mRNA catabolic process"/>
    <property type="evidence" value="ECO:0007669"/>
    <property type="project" value="TreeGrafter"/>
</dbReference>
<dbReference type="GO" id="GO:0071039">
    <property type="term" value="P:nuclear polyadenylation-dependent CUT catabolic process"/>
    <property type="evidence" value="ECO:0007669"/>
    <property type="project" value="TreeGrafter"/>
</dbReference>
<dbReference type="GO" id="GO:0003727">
    <property type="term" value="F:single-stranded RNA binding"/>
    <property type="evidence" value="ECO:0007669"/>
    <property type="project" value="TreeGrafter"/>
</dbReference>
<organism evidence="2 3">
    <name type="scientific">Rotaria magnacalcarata</name>
    <dbReference type="NCBI Taxonomy" id="392030"/>
    <lineage>
        <taxon>Eukaryota</taxon>
        <taxon>Metazoa</taxon>
        <taxon>Spiralia</taxon>
        <taxon>Gnathifera</taxon>
        <taxon>Rotifera</taxon>
        <taxon>Eurotatoria</taxon>
        <taxon>Bdelloidea</taxon>
        <taxon>Philodinida</taxon>
        <taxon>Philodinidae</taxon>
        <taxon>Rotaria</taxon>
    </lineage>
</organism>
<proteinExistence type="predicted"/>
<dbReference type="GO" id="GO:0000467">
    <property type="term" value="P:exonucleolytic trimming to generate mature 3'-end of 5.8S rRNA from tricistronic rRNA transcript (SSU-rRNA, 5.8S rRNA, LSU-rRNA)"/>
    <property type="evidence" value="ECO:0007669"/>
    <property type="project" value="InterPro"/>
</dbReference>
<evidence type="ECO:0000313" key="3">
    <source>
        <dbReference type="Proteomes" id="UP000676336"/>
    </source>
</evidence>
<dbReference type="InterPro" id="IPR044876">
    <property type="entry name" value="HRDC_dom_sf"/>
</dbReference>
<dbReference type="InterPro" id="IPR012337">
    <property type="entry name" value="RNaseH-like_sf"/>
</dbReference>
<dbReference type="GO" id="GO:0071051">
    <property type="term" value="P:poly(A)-dependent snoRNA 3'-end processing"/>
    <property type="evidence" value="ECO:0007669"/>
    <property type="project" value="TreeGrafter"/>
</dbReference>
<dbReference type="GO" id="GO:0071040">
    <property type="term" value="P:nuclear polyadenylation-dependent antisense transcript catabolic process"/>
    <property type="evidence" value="ECO:0007669"/>
    <property type="project" value="TreeGrafter"/>
</dbReference>
<feature type="domain" description="3'-5' exonuclease" evidence="1">
    <location>
        <begin position="2"/>
        <end position="157"/>
    </location>
</feature>
<comment type="caution">
    <text evidence="2">The sequence shown here is derived from an EMBL/GenBank/DDBJ whole genome shotgun (WGS) entry which is preliminary data.</text>
</comment>
<dbReference type="Proteomes" id="UP000676336">
    <property type="component" value="Unassembled WGS sequence"/>
</dbReference>
<dbReference type="GO" id="GO:0000176">
    <property type="term" value="C:nuclear exosome (RNase complex)"/>
    <property type="evidence" value="ECO:0007669"/>
    <property type="project" value="TreeGrafter"/>
</dbReference>
<accession>A0A8S2UQF8</accession>
<evidence type="ECO:0000313" key="2">
    <source>
        <dbReference type="EMBL" id="CAF4357755.1"/>
    </source>
</evidence>
<dbReference type="Pfam" id="PF01612">
    <property type="entry name" value="DNA_pol_A_exo1"/>
    <property type="match status" value="1"/>
</dbReference>
<dbReference type="Gene3D" id="3.30.420.10">
    <property type="entry name" value="Ribonuclease H-like superfamily/Ribonuclease H"/>
    <property type="match status" value="1"/>
</dbReference>
<evidence type="ECO:0000259" key="1">
    <source>
        <dbReference type="SMART" id="SM00474"/>
    </source>
</evidence>
<dbReference type="GO" id="GO:0071036">
    <property type="term" value="P:nuclear polyadenylation-dependent snoRNA catabolic process"/>
    <property type="evidence" value="ECO:0007669"/>
    <property type="project" value="TreeGrafter"/>
</dbReference>
<dbReference type="InterPro" id="IPR002562">
    <property type="entry name" value="3'-5'_exonuclease_dom"/>
</dbReference>
<dbReference type="SUPFAM" id="SSF47819">
    <property type="entry name" value="HRDC-like"/>
    <property type="match status" value="1"/>
</dbReference>
<dbReference type="InterPro" id="IPR010997">
    <property type="entry name" value="HRDC-like_sf"/>
</dbReference>
<dbReference type="AlphaFoldDB" id="A0A8S2UQF8"/>
<dbReference type="PANTHER" id="PTHR12124:SF47">
    <property type="entry name" value="EXOSOME COMPONENT 10"/>
    <property type="match status" value="1"/>
</dbReference>
<protein>
    <recommendedName>
        <fullName evidence="1">3'-5' exonuclease domain-containing protein</fullName>
    </recommendedName>
</protein>
<dbReference type="GO" id="GO:0071035">
    <property type="term" value="P:nuclear polyadenylation-dependent rRNA catabolic process"/>
    <property type="evidence" value="ECO:0007669"/>
    <property type="project" value="TreeGrafter"/>
</dbReference>
<dbReference type="InterPro" id="IPR036397">
    <property type="entry name" value="RNaseH_sf"/>
</dbReference>
<dbReference type="GO" id="GO:0071038">
    <property type="term" value="P:TRAMP-dependent tRNA surveillance pathway"/>
    <property type="evidence" value="ECO:0007669"/>
    <property type="project" value="TreeGrafter"/>
</dbReference>
<dbReference type="InterPro" id="IPR045092">
    <property type="entry name" value="Rrp6-like"/>
</dbReference>
<dbReference type="SUPFAM" id="SSF53098">
    <property type="entry name" value="Ribonuclease H-like"/>
    <property type="match status" value="1"/>
</dbReference>
<dbReference type="PANTHER" id="PTHR12124">
    <property type="entry name" value="POLYMYOSITIS/SCLERODERMA AUTOANTIGEN-RELATED"/>
    <property type="match status" value="1"/>
</dbReference>
<dbReference type="SMART" id="SM00474">
    <property type="entry name" value="35EXOc"/>
    <property type="match status" value="1"/>
</dbReference>
<dbReference type="EMBL" id="CAJOBI010047972">
    <property type="protein sequence ID" value="CAF4357755.1"/>
    <property type="molecule type" value="Genomic_DNA"/>
</dbReference>
<sequence>MMDHIEIQSELAIDLEHHSYRSYQGFTCLMQISSRTEDFLIDTLALRDELSILNNVFTNPKVLKVFHGADWDVEWLQKDFGIYIVNMFDTHQAGKELNLPTLSLAYLLKTYCNIDASKQYQLADWRLRPLPKEYCRYAQEDTHYLLYIYDRLRNHYVLPDLLLIHLAELLPKDPQGIRACCKLVPELVEKNLEEIHRLLMQAIEKPLVDLNDVKSNFDECLQNTRSISSSNKHISTES</sequence>
<dbReference type="Gene3D" id="1.10.150.80">
    <property type="entry name" value="HRDC domain"/>
    <property type="match status" value="1"/>
</dbReference>
<dbReference type="GO" id="GO:0000166">
    <property type="term" value="F:nucleotide binding"/>
    <property type="evidence" value="ECO:0007669"/>
    <property type="project" value="InterPro"/>
</dbReference>
<name>A0A8S2UQF8_9BILA</name>
<dbReference type="GO" id="GO:0071037">
    <property type="term" value="P:nuclear polyadenylation-dependent snRNA catabolic process"/>
    <property type="evidence" value="ECO:0007669"/>
    <property type="project" value="TreeGrafter"/>
</dbReference>
<dbReference type="GO" id="GO:0000175">
    <property type="term" value="F:3'-5'-RNA exonuclease activity"/>
    <property type="evidence" value="ECO:0007669"/>
    <property type="project" value="InterPro"/>
</dbReference>
<reference evidence="2" key="1">
    <citation type="submission" date="2021-02" db="EMBL/GenBank/DDBJ databases">
        <authorList>
            <person name="Nowell W R."/>
        </authorList>
    </citation>
    <scope>NUCLEOTIDE SEQUENCE</scope>
</reference>